<evidence type="ECO:0000256" key="5">
    <source>
        <dbReference type="RuleBase" id="RU363050"/>
    </source>
</evidence>
<dbReference type="InterPro" id="IPR059169">
    <property type="entry name" value="GCP5_N_ext"/>
</dbReference>
<feature type="domain" description="Gamma tubulin complex component protein N-terminal" evidence="7">
    <location>
        <begin position="299"/>
        <end position="509"/>
    </location>
</feature>
<evidence type="ECO:0000259" key="6">
    <source>
        <dbReference type="Pfam" id="PF04130"/>
    </source>
</evidence>
<dbReference type="GO" id="GO:0051321">
    <property type="term" value="P:meiotic cell cycle"/>
    <property type="evidence" value="ECO:0007669"/>
    <property type="project" value="TreeGrafter"/>
</dbReference>
<dbReference type="Proteomes" id="UP000075884">
    <property type="component" value="Unassembled WGS sequence"/>
</dbReference>
<dbReference type="EnsemblMetazoa" id="ADIR010004-RA">
    <property type="protein sequence ID" value="ADIR010004-PA"/>
    <property type="gene ID" value="ADIR010004"/>
</dbReference>
<dbReference type="GO" id="GO:0043015">
    <property type="term" value="F:gamma-tubulin binding"/>
    <property type="evidence" value="ECO:0007669"/>
    <property type="project" value="InterPro"/>
</dbReference>
<evidence type="ECO:0000256" key="2">
    <source>
        <dbReference type="ARBA" id="ARBA00022490"/>
    </source>
</evidence>
<dbReference type="Pfam" id="PF17681">
    <property type="entry name" value="GCP_N_terminal"/>
    <property type="match status" value="1"/>
</dbReference>
<dbReference type="Pfam" id="PF04130">
    <property type="entry name" value="GCP_C_terminal"/>
    <property type="match status" value="1"/>
</dbReference>
<comment type="subcellular location">
    <subcellularLocation>
        <location evidence="5">Cytoplasm</location>
        <location evidence="5">Cytoskeleton</location>
        <location evidence="5">Microtubule organizing center</location>
    </subcellularLocation>
</comment>
<keyword evidence="3 5" id="KW-0493">Microtubule</keyword>
<name>A0A182NQR9_9DIPT</name>
<dbReference type="CDD" id="cd22572">
    <property type="entry name" value="GCP5_NTD"/>
    <property type="match status" value="1"/>
</dbReference>
<dbReference type="InterPro" id="IPR007259">
    <property type="entry name" value="GCP"/>
</dbReference>
<dbReference type="InterPro" id="IPR042241">
    <property type="entry name" value="GCP_C_sf"/>
</dbReference>
<dbReference type="GO" id="GO:0051011">
    <property type="term" value="F:microtubule minus-end binding"/>
    <property type="evidence" value="ECO:0007669"/>
    <property type="project" value="TreeGrafter"/>
</dbReference>
<evidence type="ECO:0000256" key="1">
    <source>
        <dbReference type="ARBA" id="ARBA00010337"/>
    </source>
</evidence>
<dbReference type="PANTHER" id="PTHR19302:SF33">
    <property type="entry name" value="GAMMA-TUBULIN COMPLEX COMPONENT 5"/>
    <property type="match status" value="1"/>
</dbReference>
<dbReference type="AlphaFoldDB" id="A0A182NQR9"/>
<protein>
    <recommendedName>
        <fullName evidence="5">Gamma-tubulin complex component</fullName>
    </recommendedName>
</protein>
<keyword evidence="9" id="KW-1185">Reference proteome</keyword>
<dbReference type="GO" id="GO:0000930">
    <property type="term" value="C:gamma-tubulin complex"/>
    <property type="evidence" value="ECO:0007669"/>
    <property type="project" value="TreeGrafter"/>
</dbReference>
<dbReference type="GO" id="GO:0051225">
    <property type="term" value="P:spindle assembly"/>
    <property type="evidence" value="ECO:0007669"/>
    <property type="project" value="TreeGrafter"/>
</dbReference>
<dbReference type="GO" id="GO:0031122">
    <property type="term" value="P:cytoplasmic microtubule organization"/>
    <property type="evidence" value="ECO:0007669"/>
    <property type="project" value="TreeGrafter"/>
</dbReference>
<reference evidence="9" key="1">
    <citation type="submission" date="2013-03" db="EMBL/GenBank/DDBJ databases">
        <title>The Genome Sequence of Anopheles dirus WRAIR2.</title>
        <authorList>
            <consortium name="The Broad Institute Genomics Platform"/>
            <person name="Neafsey D.E."/>
            <person name="Walton C."/>
            <person name="Walker B."/>
            <person name="Young S.K."/>
            <person name="Zeng Q."/>
            <person name="Gargeya S."/>
            <person name="Fitzgerald M."/>
            <person name="Haas B."/>
            <person name="Abouelleil A."/>
            <person name="Allen A.W."/>
            <person name="Alvarado L."/>
            <person name="Arachchi H.M."/>
            <person name="Berlin A.M."/>
            <person name="Chapman S.B."/>
            <person name="Gainer-Dewar J."/>
            <person name="Goldberg J."/>
            <person name="Griggs A."/>
            <person name="Gujja S."/>
            <person name="Hansen M."/>
            <person name="Howarth C."/>
            <person name="Imamovic A."/>
            <person name="Ireland A."/>
            <person name="Larimer J."/>
            <person name="McCowan C."/>
            <person name="Murphy C."/>
            <person name="Pearson M."/>
            <person name="Poon T.W."/>
            <person name="Priest M."/>
            <person name="Roberts A."/>
            <person name="Saif S."/>
            <person name="Shea T."/>
            <person name="Sisk P."/>
            <person name="Sykes S."/>
            <person name="Wortman J."/>
            <person name="Nusbaum C."/>
            <person name="Birren B."/>
        </authorList>
    </citation>
    <scope>NUCLEOTIDE SEQUENCE [LARGE SCALE GENOMIC DNA]</scope>
    <source>
        <strain evidence="9">WRAIR2</strain>
    </source>
</reference>
<keyword evidence="4 5" id="KW-0206">Cytoskeleton</keyword>
<dbReference type="STRING" id="7168.A0A182NQR9"/>
<keyword evidence="2 5" id="KW-0963">Cytoplasm</keyword>
<dbReference type="InterPro" id="IPR040457">
    <property type="entry name" value="GCP_C"/>
</dbReference>
<feature type="domain" description="Gamma tubulin complex component C-terminal" evidence="6">
    <location>
        <begin position="735"/>
        <end position="1040"/>
    </location>
</feature>
<sequence>MSTMLAEVEALVLQNVPELIKSLTGFEESEENFSICHNFTIGTIRSDRYLSVNSHEIRRKIEAVIENMEITNFTTEAGQLRRCYEELINDPACDDHYVHDIQWSVLLFLLTVAYNPVGALKERLRTGETIQLFEPEPAEVRLHDQERDDLVAELLEDNLSVDLGDDKEGSELSDWSDLEENASGDYNSIEQKEVEVESIEIGNKLDRRNAESNEMVVFNKIEPPKQENVYETFSDEFATEWLQENVQTIWWIDPQYKVKVNSDHRGASFCDFWTERIVKVSHGFLKTEPVSTVSEYCVLREILWMFTNPVDCKLFRIDDDQIWINTNVSLSSTTEHGIQTFLLNFTEYMTIAYRLRNFSRSVLEHHTSRSLPAPHSFECYAAGVKSFLDHMESVMIEKEKELIEQEPGKTYTIIKLFHELEPELFVLKKLYDIHKFSVLDWTKFPAHIAVAHLLSGLFRSVKLSANLEKGNLAFALLLAALKCYMNMIDTWWTEGRLDDWREEFLVEKMYAENAPVGLLAGYQARLFSKCKMRSFYVSSAISEVIENDPIIKLLLHHSLEAGYTLNILNGLDRISDMRKEQGTDDNLIYVNFLETIVEELERFRTESCNDPELEDGNEKYTVAEKKSENSTMENLRKEMREVCDDNLLLLAFNSTLQLVDESHRRATQSFSPTEQSNNRNLSNAHTLYMILNSISTLQLPLEHVLFNAIKNLMETKRQAANHYVTYIYKDEFHVMNHLKNIRKVLLLEASDLMDCFYTDMFRRIEAGESWANPYLLTIQLNDILASRFNDMTSLFTVEVNPTAGYQPEQMTVVLLAIDEIRVLYNPSHDLSNMINEETMASYNSVFRFLLKVKWALGTLERMRFPESLKKRPPYASFGMLDLILKRLAMLKFWMIFSVQCIHSHLMTHVLQSFGEQLDVKLDQADNLNEMITVHQSYIGTLFDHCFQHDDSEPVKASIIRMLNLVHILRDEWNNTVLHTEMDARGDITDNSALEDFIANSQVDELERTYCKCHQQLAKLLSREAYGKHKLHLTGLADAFSYNVPY</sequence>
<comment type="similarity">
    <text evidence="1 5">Belongs to the TUBGCP family.</text>
</comment>
<dbReference type="VEuPathDB" id="VectorBase:ADIR010004"/>
<proteinExistence type="inferred from homology"/>
<evidence type="ECO:0000313" key="9">
    <source>
        <dbReference type="Proteomes" id="UP000075884"/>
    </source>
</evidence>
<evidence type="ECO:0000256" key="3">
    <source>
        <dbReference type="ARBA" id="ARBA00022701"/>
    </source>
</evidence>
<evidence type="ECO:0000256" key="4">
    <source>
        <dbReference type="ARBA" id="ARBA00023212"/>
    </source>
</evidence>
<dbReference type="GO" id="GO:0005874">
    <property type="term" value="C:microtubule"/>
    <property type="evidence" value="ECO:0007669"/>
    <property type="project" value="UniProtKB-KW"/>
</dbReference>
<organism evidence="8 9">
    <name type="scientific">Anopheles dirus</name>
    <dbReference type="NCBI Taxonomy" id="7168"/>
    <lineage>
        <taxon>Eukaryota</taxon>
        <taxon>Metazoa</taxon>
        <taxon>Ecdysozoa</taxon>
        <taxon>Arthropoda</taxon>
        <taxon>Hexapoda</taxon>
        <taxon>Insecta</taxon>
        <taxon>Pterygota</taxon>
        <taxon>Neoptera</taxon>
        <taxon>Endopterygota</taxon>
        <taxon>Diptera</taxon>
        <taxon>Nematocera</taxon>
        <taxon>Culicoidea</taxon>
        <taxon>Culicidae</taxon>
        <taxon>Anophelinae</taxon>
        <taxon>Anopheles</taxon>
    </lineage>
</organism>
<dbReference type="GO" id="GO:0007020">
    <property type="term" value="P:microtubule nucleation"/>
    <property type="evidence" value="ECO:0007669"/>
    <property type="project" value="InterPro"/>
</dbReference>
<evidence type="ECO:0000259" key="7">
    <source>
        <dbReference type="Pfam" id="PF17681"/>
    </source>
</evidence>
<accession>A0A182NQR9</accession>
<dbReference type="PANTHER" id="PTHR19302">
    <property type="entry name" value="GAMMA TUBULIN COMPLEX PROTEIN"/>
    <property type="match status" value="1"/>
</dbReference>
<reference evidence="8" key="2">
    <citation type="submission" date="2020-05" db="UniProtKB">
        <authorList>
            <consortium name="EnsemblMetazoa"/>
        </authorList>
    </citation>
    <scope>IDENTIFICATION</scope>
    <source>
        <strain evidence="8">WRAIR2</strain>
    </source>
</reference>
<dbReference type="GO" id="GO:0000278">
    <property type="term" value="P:mitotic cell cycle"/>
    <property type="evidence" value="ECO:0007669"/>
    <property type="project" value="TreeGrafter"/>
</dbReference>
<dbReference type="GO" id="GO:0000922">
    <property type="term" value="C:spindle pole"/>
    <property type="evidence" value="ECO:0007669"/>
    <property type="project" value="InterPro"/>
</dbReference>
<evidence type="ECO:0000313" key="8">
    <source>
        <dbReference type="EnsemblMetazoa" id="ADIR010004-PA"/>
    </source>
</evidence>
<dbReference type="Gene3D" id="1.20.120.1900">
    <property type="entry name" value="Gamma-tubulin complex, C-terminal domain"/>
    <property type="match status" value="1"/>
</dbReference>
<dbReference type="InterPro" id="IPR041470">
    <property type="entry name" value="GCP_N"/>
</dbReference>